<reference evidence="1 2" key="1">
    <citation type="journal article" date="2019" name="Sci. Rep.">
        <title>Orb-weaving spider Araneus ventricosus genome elucidates the spidroin gene catalogue.</title>
        <authorList>
            <person name="Kono N."/>
            <person name="Nakamura H."/>
            <person name="Ohtoshi R."/>
            <person name="Moran D.A.P."/>
            <person name="Shinohara A."/>
            <person name="Yoshida Y."/>
            <person name="Fujiwara M."/>
            <person name="Mori M."/>
            <person name="Tomita M."/>
            <person name="Arakawa K."/>
        </authorList>
    </citation>
    <scope>NUCLEOTIDE SEQUENCE [LARGE SCALE GENOMIC DNA]</scope>
</reference>
<evidence type="ECO:0000313" key="2">
    <source>
        <dbReference type="Proteomes" id="UP000499080"/>
    </source>
</evidence>
<protein>
    <submittedName>
        <fullName evidence="1">Uncharacterized protein</fullName>
    </submittedName>
</protein>
<evidence type="ECO:0000313" key="1">
    <source>
        <dbReference type="EMBL" id="GBN84618.1"/>
    </source>
</evidence>
<dbReference type="SUPFAM" id="SSF56672">
    <property type="entry name" value="DNA/RNA polymerases"/>
    <property type="match status" value="1"/>
</dbReference>
<dbReference type="InterPro" id="IPR043502">
    <property type="entry name" value="DNA/RNA_pol_sf"/>
</dbReference>
<keyword evidence="2" id="KW-1185">Reference proteome</keyword>
<accession>A0A4Y2S8N7</accession>
<dbReference type="Proteomes" id="UP000499080">
    <property type="component" value="Unassembled WGS sequence"/>
</dbReference>
<organism evidence="1 2">
    <name type="scientific">Araneus ventricosus</name>
    <name type="common">Orbweaver spider</name>
    <name type="synonym">Epeira ventricosa</name>
    <dbReference type="NCBI Taxonomy" id="182803"/>
    <lineage>
        <taxon>Eukaryota</taxon>
        <taxon>Metazoa</taxon>
        <taxon>Ecdysozoa</taxon>
        <taxon>Arthropoda</taxon>
        <taxon>Chelicerata</taxon>
        <taxon>Arachnida</taxon>
        <taxon>Araneae</taxon>
        <taxon>Araneomorphae</taxon>
        <taxon>Entelegynae</taxon>
        <taxon>Araneoidea</taxon>
        <taxon>Araneidae</taxon>
        <taxon>Araneus</taxon>
    </lineage>
</organism>
<comment type="caution">
    <text evidence="1">The sequence shown here is derived from an EMBL/GenBank/DDBJ whole genome shotgun (WGS) entry which is preliminary data.</text>
</comment>
<dbReference type="InterPro" id="IPR005312">
    <property type="entry name" value="DUF1759"/>
</dbReference>
<gene>
    <name evidence="1" type="ORF">AVEN_189051_1</name>
</gene>
<name>A0A4Y2S8N7_ARAVE</name>
<dbReference type="GO" id="GO:0071897">
    <property type="term" value="P:DNA biosynthetic process"/>
    <property type="evidence" value="ECO:0007669"/>
    <property type="project" value="UniProtKB-ARBA"/>
</dbReference>
<dbReference type="OrthoDB" id="5869984at2759"/>
<dbReference type="PANTHER" id="PTHR47331">
    <property type="entry name" value="PHD-TYPE DOMAIN-CONTAINING PROTEIN"/>
    <property type="match status" value="1"/>
</dbReference>
<dbReference type="Pfam" id="PF03564">
    <property type="entry name" value="DUF1759"/>
    <property type="match status" value="1"/>
</dbReference>
<sequence>MFPDREIARKFSCGEKKCAYICHFGLGPYFQILLVDDCKKADFFTLLFDETLNQTNQKKKQLDIHVRYWHKEECKVRTKYLPSTFIGHSTSEDLSAFYECVVKLDLSKLIEKIDELKKLDNEIEAIIDLNDLEGELIASDEYRKNGISCRKKIERCILLLEKELNVIPRNETRNNNDSNIPEPLERRVVNENNVIKLPRLNISIFSGNCSEWLNFWNSFEVAIHKNDSLSKIEKFAYLKTYLRGTALAAVSGFALTDQNYDCSIALIKERFGRSDLVISCHMNKLLMIESVKSVSNVTALRKMHGELEIQVRSLESLGVAADTYSSLLCPIVLQKIPEEINLQYNRQRKLNELFDINDLLKFLRKEIECRETSLLLGNQRNYVLEASVRKPLNSINYADTKLTYSPKRNLSTAATLIATTERQNCIFCSEIHKDYECPLSSSERKGVLINQGRCFVCLGRRHTAKICWKRNQLCRNCNKSHNSLICDSSSAKENCSNDLKSTETKSQTESSLLCRDDKGKPKNSVCLQTFTAGVQNRKGKILSLRCLCDGGATRSFVKRETAELLRLEVIRRQSLLIHTFANHMGKPQIYDVVQLSLLNRKDPSRKIQISAVMIEDITVGEIEVPSERVRNMAFKRGIELADEGDSEEVHVLIGSDFLWKVLKDTNVRLSRRLVATDSIFGFVIQGSERESNCGEVIVNLLRVTNEELNCDRIKDLWELEAIGITPKREISHSDVEILEAFEQNTTYENNRYETKLLWKDNHEGLNDNYEIARRRLFNLNKRFKRDDNFYSRYKEIINTQLKDNIIEEINCELDNDVSKGYFMPHHGVVKDLKEATKLRICYNASSKANNELSLNDCLECGPNLNPDLLKIILKFRFYPIVFCADIQRAFLEVGIVEEDRKFLQFLWGEEGGTNLSLDDRTVRILRMRRVPFGVKCSPFLLHATIKLHLKKYEHLYKRTCAVLNELYVDNLITGAYCIEEAALISKEATGILSEANMNLRQWTTNSPPLLEMWNETDLECRQSDSDIPLKVLGLIWDNKNDTLKIALNQMQQLSDKIATKRVVLSACGLLFAMLFACYAF</sequence>
<proteinExistence type="predicted"/>
<dbReference type="EMBL" id="BGPR01020421">
    <property type="protein sequence ID" value="GBN84618.1"/>
    <property type="molecule type" value="Genomic_DNA"/>
</dbReference>
<dbReference type="AlphaFoldDB" id="A0A4Y2S8N7"/>
<dbReference type="PANTHER" id="PTHR47331:SF5">
    <property type="entry name" value="RIBONUCLEASE H"/>
    <property type="match status" value="1"/>
</dbReference>